<feature type="transmembrane region" description="Helical" evidence="5">
    <location>
        <begin position="259"/>
        <end position="287"/>
    </location>
</feature>
<feature type="transmembrane region" description="Helical" evidence="5">
    <location>
        <begin position="353"/>
        <end position="374"/>
    </location>
</feature>
<evidence type="ECO:0000259" key="6">
    <source>
        <dbReference type="Pfam" id="PF01490"/>
    </source>
</evidence>
<evidence type="ECO:0000313" key="8">
    <source>
        <dbReference type="WBParaSite" id="TMUE_1000005833.1"/>
    </source>
</evidence>
<dbReference type="Pfam" id="PF01490">
    <property type="entry name" value="Aa_trans"/>
    <property type="match status" value="1"/>
</dbReference>
<organism evidence="7 8">
    <name type="scientific">Trichuris muris</name>
    <name type="common">Mouse whipworm</name>
    <dbReference type="NCBI Taxonomy" id="70415"/>
    <lineage>
        <taxon>Eukaryota</taxon>
        <taxon>Metazoa</taxon>
        <taxon>Ecdysozoa</taxon>
        <taxon>Nematoda</taxon>
        <taxon>Enoplea</taxon>
        <taxon>Dorylaimia</taxon>
        <taxon>Trichinellida</taxon>
        <taxon>Trichuridae</taxon>
        <taxon>Trichuris</taxon>
    </lineage>
</organism>
<evidence type="ECO:0000256" key="5">
    <source>
        <dbReference type="SAM" id="Phobius"/>
    </source>
</evidence>
<accession>A0A5S6QF40</accession>
<evidence type="ECO:0000256" key="1">
    <source>
        <dbReference type="ARBA" id="ARBA00004141"/>
    </source>
</evidence>
<feature type="domain" description="Amino acid transporter transmembrane" evidence="6">
    <location>
        <begin position="31"/>
        <end position="435"/>
    </location>
</feature>
<evidence type="ECO:0000256" key="3">
    <source>
        <dbReference type="ARBA" id="ARBA00022989"/>
    </source>
</evidence>
<keyword evidence="7" id="KW-1185">Reference proteome</keyword>
<evidence type="ECO:0000256" key="2">
    <source>
        <dbReference type="ARBA" id="ARBA00022692"/>
    </source>
</evidence>
<feature type="transmembrane region" description="Helical" evidence="5">
    <location>
        <begin position="307"/>
        <end position="332"/>
    </location>
</feature>
<reference evidence="8" key="1">
    <citation type="submission" date="2019-12" db="UniProtKB">
        <authorList>
            <consortium name="WormBaseParasite"/>
        </authorList>
    </citation>
    <scope>IDENTIFICATION</scope>
</reference>
<dbReference type="GO" id="GO:0016020">
    <property type="term" value="C:membrane"/>
    <property type="evidence" value="ECO:0007669"/>
    <property type="project" value="UniProtKB-SubCell"/>
</dbReference>
<proteinExistence type="predicted"/>
<dbReference type="PANTHER" id="PTHR22950">
    <property type="entry name" value="AMINO ACID TRANSPORTER"/>
    <property type="match status" value="1"/>
</dbReference>
<feature type="transmembrane region" description="Helical" evidence="5">
    <location>
        <begin position="424"/>
        <end position="443"/>
    </location>
</feature>
<feature type="transmembrane region" description="Helical" evidence="5">
    <location>
        <begin position="61"/>
        <end position="81"/>
    </location>
</feature>
<protein>
    <submittedName>
        <fullName evidence="8">Aa_trans domain-containing protein</fullName>
    </submittedName>
</protein>
<dbReference type="GO" id="GO:0015179">
    <property type="term" value="F:L-amino acid transmembrane transporter activity"/>
    <property type="evidence" value="ECO:0007669"/>
    <property type="project" value="TreeGrafter"/>
</dbReference>
<keyword evidence="2 5" id="KW-0812">Transmembrane</keyword>
<feature type="transmembrane region" description="Helical" evidence="5">
    <location>
        <begin position="380"/>
        <end position="404"/>
    </location>
</feature>
<dbReference type="STRING" id="70415.A0A5S6QF40"/>
<sequence length="444" mass="48095">MRSSGSYSPWLAQYAADRQQTLGPDNRNDLSLSKATTALLRSMLGPVLFTFPALYQKTGFLVGLLLTIASASWSTCTMIMIARACEWMCQACGKETGVTYGHLCVSALKRTSYCRDATCERLSYALNYAVAVFQIGICCFQVKFMTTHAAYLAKMTNCSFCGEKSYCHLAVIPCTCVVGAVANVTILAWMALLANGLVATVIVAVFREAVSKADIQFPSLDVQANFGTICKVLGAVIFAFEGQTLILPLRNRMLQPQQLASPIGVVPLSMLIITTVFITAGSVGFIALKEQAPESILLSDQVITHSWVQAAVIAVMLFAVMASYPFNLLAVVDILEEPWKATLQRWGENVQKLPLTFLLRLLLSLLVGALTIGIPDLESITSFLGGSVGMLVCFVVPPLTLLMVELESVTMSVLKRRLLTALRITQSLIGIAVACFTLTANFAH</sequence>
<keyword evidence="4 5" id="KW-0472">Membrane</keyword>
<comment type="subcellular location">
    <subcellularLocation>
        <location evidence="1">Membrane</location>
        <topology evidence="1">Multi-pass membrane protein</topology>
    </subcellularLocation>
</comment>
<dbReference type="AlphaFoldDB" id="A0A5S6QF40"/>
<dbReference type="Proteomes" id="UP000046395">
    <property type="component" value="Unassembled WGS sequence"/>
</dbReference>
<dbReference type="WBParaSite" id="TMUE_1000005833.1">
    <property type="protein sequence ID" value="TMUE_1000005833.1"/>
    <property type="gene ID" value="WBGene00290965"/>
</dbReference>
<dbReference type="InterPro" id="IPR013057">
    <property type="entry name" value="AA_transpt_TM"/>
</dbReference>
<evidence type="ECO:0000256" key="4">
    <source>
        <dbReference type="ARBA" id="ARBA00023136"/>
    </source>
</evidence>
<name>A0A5S6QF40_TRIMR</name>
<evidence type="ECO:0000313" key="7">
    <source>
        <dbReference type="Proteomes" id="UP000046395"/>
    </source>
</evidence>
<feature type="transmembrane region" description="Helical" evidence="5">
    <location>
        <begin position="186"/>
        <end position="206"/>
    </location>
</feature>
<keyword evidence="3 5" id="KW-1133">Transmembrane helix</keyword>